<sequence>MFDTHMHTSPFSTDAGMKLPELLKRKQETGLGIVLTEHMDYDFPPPLVYEFCTDDYFKTYSPYQNETFLLGIEIGLQGAVCKKNSALIRSCPFDMVIGSIHAVCGKDLYEKTYFEDFPDKKSAYSAYLETMYRCIREFDDFDTLGHMDYICRKAPYEDPLLHYDEFREEIDRILKLLAVKEKSLEINTRLFGQKEAVRELAVICRRFVELGGRTVTIGSDAHHTAAIGSSLKPAYDLAFQCGAEPVVYKKRRPCPAV</sequence>
<comment type="catalytic activity">
    <reaction evidence="7 8">
        <text>L-histidinol phosphate + H2O = L-histidinol + phosphate</text>
        <dbReference type="Rhea" id="RHEA:14465"/>
        <dbReference type="ChEBI" id="CHEBI:15377"/>
        <dbReference type="ChEBI" id="CHEBI:43474"/>
        <dbReference type="ChEBI" id="CHEBI:57699"/>
        <dbReference type="ChEBI" id="CHEBI:57980"/>
        <dbReference type="EC" id="3.1.3.15"/>
    </reaction>
</comment>
<dbReference type="GO" id="GO:0004401">
    <property type="term" value="F:histidinol-phosphatase activity"/>
    <property type="evidence" value="ECO:0007669"/>
    <property type="project" value="UniProtKB-UniRule"/>
</dbReference>
<dbReference type="PANTHER" id="PTHR21039">
    <property type="entry name" value="HISTIDINOL PHOSPHATASE-RELATED"/>
    <property type="match status" value="1"/>
</dbReference>
<evidence type="ECO:0000256" key="5">
    <source>
        <dbReference type="ARBA" id="ARBA00022801"/>
    </source>
</evidence>
<evidence type="ECO:0000256" key="2">
    <source>
        <dbReference type="ARBA" id="ARBA00009152"/>
    </source>
</evidence>
<reference evidence="10" key="2">
    <citation type="submission" date="2021-04" db="EMBL/GenBank/DDBJ databases">
        <authorList>
            <person name="Gilroy R."/>
        </authorList>
    </citation>
    <scope>NUCLEOTIDE SEQUENCE</scope>
    <source>
        <strain evidence="10">CHK179-28034</strain>
    </source>
</reference>
<keyword evidence="4 8" id="KW-0028">Amino-acid biosynthesis</keyword>
<evidence type="ECO:0000313" key="11">
    <source>
        <dbReference type="Proteomes" id="UP000824049"/>
    </source>
</evidence>
<proteinExistence type="inferred from homology"/>
<feature type="domain" description="PHP" evidence="9">
    <location>
        <begin position="3"/>
        <end position="188"/>
    </location>
</feature>
<gene>
    <name evidence="10" type="ORF">H9968_13555</name>
</gene>
<organism evidence="10 11">
    <name type="scientific">Candidatus Anaerobutyricum stercoris</name>
    <dbReference type="NCBI Taxonomy" id="2838457"/>
    <lineage>
        <taxon>Bacteria</taxon>
        <taxon>Bacillati</taxon>
        <taxon>Bacillota</taxon>
        <taxon>Clostridia</taxon>
        <taxon>Lachnospirales</taxon>
        <taxon>Lachnospiraceae</taxon>
        <taxon>Anaerobutyricum</taxon>
    </lineage>
</organism>
<dbReference type="EC" id="3.1.3.15" evidence="3 8"/>
<dbReference type="InterPro" id="IPR010140">
    <property type="entry name" value="Histidinol_P_phosphatase_HisJ"/>
</dbReference>
<comment type="similarity">
    <text evidence="2 8">Belongs to the PHP hydrolase family. HisK subfamily.</text>
</comment>
<dbReference type="GO" id="GO:0000105">
    <property type="term" value="P:L-histidine biosynthetic process"/>
    <property type="evidence" value="ECO:0007669"/>
    <property type="project" value="UniProtKB-UniRule"/>
</dbReference>
<accession>A0A9D2ENF7</accession>
<dbReference type="AlphaFoldDB" id="A0A9D2ENF7"/>
<dbReference type="Proteomes" id="UP000824049">
    <property type="component" value="Unassembled WGS sequence"/>
</dbReference>
<dbReference type="NCBIfam" id="TIGR01856">
    <property type="entry name" value="hisJ_fam"/>
    <property type="match status" value="1"/>
</dbReference>
<reference evidence="10" key="1">
    <citation type="journal article" date="2021" name="PeerJ">
        <title>Extensive microbial diversity within the chicken gut microbiome revealed by metagenomics and culture.</title>
        <authorList>
            <person name="Gilroy R."/>
            <person name="Ravi A."/>
            <person name="Getino M."/>
            <person name="Pursley I."/>
            <person name="Horton D.L."/>
            <person name="Alikhan N.F."/>
            <person name="Baker D."/>
            <person name="Gharbi K."/>
            <person name="Hall N."/>
            <person name="Watson M."/>
            <person name="Adriaenssens E.M."/>
            <person name="Foster-Nyarko E."/>
            <person name="Jarju S."/>
            <person name="Secka A."/>
            <person name="Antonio M."/>
            <person name="Oren A."/>
            <person name="Chaudhuri R.R."/>
            <person name="La Ragione R."/>
            <person name="Hildebrand F."/>
            <person name="Pallen M.J."/>
        </authorList>
    </citation>
    <scope>NUCLEOTIDE SEQUENCE</scope>
    <source>
        <strain evidence="10">CHK179-28034</strain>
    </source>
</reference>
<evidence type="ECO:0000256" key="4">
    <source>
        <dbReference type="ARBA" id="ARBA00022605"/>
    </source>
</evidence>
<dbReference type="EMBL" id="DXBR01000125">
    <property type="protein sequence ID" value="HIZ40919.1"/>
    <property type="molecule type" value="Genomic_DNA"/>
</dbReference>
<protein>
    <recommendedName>
        <fullName evidence="3 8">Histidinol-phosphatase</fullName>
        <shortName evidence="8">HolPase</shortName>
        <ecNumber evidence="3 8">3.1.3.15</ecNumber>
    </recommendedName>
</protein>
<evidence type="ECO:0000313" key="10">
    <source>
        <dbReference type="EMBL" id="HIZ40919.1"/>
    </source>
</evidence>
<comment type="pathway">
    <text evidence="1 8">Amino-acid biosynthesis; L-histidine biosynthesis; L-histidine from 5-phospho-alpha-D-ribose 1-diphosphate: step 8/9.</text>
</comment>
<dbReference type="PANTHER" id="PTHR21039:SF0">
    <property type="entry name" value="HISTIDINOL-PHOSPHATASE"/>
    <property type="match status" value="1"/>
</dbReference>
<evidence type="ECO:0000256" key="6">
    <source>
        <dbReference type="ARBA" id="ARBA00023102"/>
    </source>
</evidence>
<evidence type="ECO:0000259" key="9">
    <source>
        <dbReference type="Pfam" id="PF02811"/>
    </source>
</evidence>
<dbReference type="GO" id="GO:0005737">
    <property type="term" value="C:cytoplasm"/>
    <property type="evidence" value="ECO:0007669"/>
    <property type="project" value="TreeGrafter"/>
</dbReference>
<evidence type="ECO:0000256" key="7">
    <source>
        <dbReference type="ARBA" id="ARBA00049158"/>
    </source>
</evidence>
<dbReference type="InterPro" id="IPR016195">
    <property type="entry name" value="Pol/histidinol_Pase-like"/>
</dbReference>
<keyword evidence="6 8" id="KW-0368">Histidine biosynthesis</keyword>
<keyword evidence="5 8" id="KW-0378">Hydrolase</keyword>
<dbReference type="SUPFAM" id="SSF89550">
    <property type="entry name" value="PHP domain-like"/>
    <property type="match status" value="1"/>
</dbReference>
<evidence type="ECO:0000256" key="3">
    <source>
        <dbReference type="ARBA" id="ARBA00013085"/>
    </source>
</evidence>
<evidence type="ECO:0000256" key="8">
    <source>
        <dbReference type="RuleBase" id="RU366003"/>
    </source>
</evidence>
<comment type="caution">
    <text evidence="10">The sequence shown here is derived from an EMBL/GenBank/DDBJ whole genome shotgun (WGS) entry which is preliminary data.</text>
</comment>
<dbReference type="InterPro" id="IPR004013">
    <property type="entry name" value="PHP_dom"/>
</dbReference>
<name>A0A9D2ENF7_9FIRM</name>
<dbReference type="Gene3D" id="3.20.20.140">
    <property type="entry name" value="Metal-dependent hydrolases"/>
    <property type="match status" value="1"/>
</dbReference>
<evidence type="ECO:0000256" key="1">
    <source>
        <dbReference type="ARBA" id="ARBA00004970"/>
    </source>
</evidence>
<dbReference type="Pfam" id="PF02811">
    <property type="entry name" value="PHP"/>
    <property type="match status" value="1"/>
</dbReference>